<protein>
    <submittedName>
        <fullName evidence="2">Uncharacterized protein</fullName>
    </submittedName>
</protein>
<feature type="transmembrane region" description="Helical" evidence="1">
    <location>
        <begin position="15"/>
        <end position="35"/>
    </location>
</feature>
<proteinExistence type="predicted"/>
<organism evidence="2 3">
    <name type="scientific">Pseudonocardia cypriaca</name>
    <dbReference type="NCBI Taxonomy" id="882449"/>
    <lineage>
        <taxon>Bacteria</taxon>
        <taxon>Bacillati</taxon>
        <taxon>Actinomycetota</taxon>
        <taxon>Actinomycetes</taxon>
        <taxon>Pseudonocardiales</taxon>
        <taxon>Pseudonocardiaceae</taxon>
        <taxon>Pseudonocardia</taxon>
    </lineage>
</organism>
<reference evidence="2 3" key="1">
    <citation type="submission" date="2019-06" db="EMBL/GenBank/DDBJ databases">
        <title>Sequencing the genomes of 1000 actinobacteria strains.</title>
        <authorList>
            <person name="Klenk H.-P."/>
        </authorList>
    </citation>
    <scope>NUCLEOTIDE SEQUENCE [LARGE SCALE GENOMIC DNA]</scope>
    <source>
        <strain evidence="2 3">DSM 45511</strain>
    </source>
</reference>
<evidence type="ECO:0000313" key="2">
    <source>
        <dbReference type="EMBL" id="TQM44890.1"/>
    </source>
</evidence>
<name>A0A543GFN0_9PSEU</name>
<accession>A0A543GFN0</accession>
<dbReference type="AlphaFoldDB" id="A0A543GFN0"/>
<keyword evidence="1" id="KW-0812">Transmembrane</keyword>
<dbReference type="EMBL" id="VFPH01000001">
    <property type="protein sequence ID" value="TQM44890.1"/>
    <property type="molecule type" value="Genomic_DNA"/>
</dbReference>
<evidence type="ECO:0000313" key="3">
    <source>
        <dbReference type="Proteomes" id="UP000319818"/>
    </source>
</evidence>
<feature type="transmembrane region" description="Helical" evidence="1">
    <location>
        <begin position="110"/>
        <end position="133"/>
    </location>
</feature>
<comment type="caution">
    <text evidence="2">The sequence shown here is derived from an EMBL/GenBank/DDBJ whole genome shotgun (WGS) entry which is preliminary data.</text>
</comment>
<sequence length="151" mass="15525">MIWALLAAYLTKRPAWVQAVVVGLCTGFFVAAGTYANQRDPLISSLVLLVLAVAVVAGVGFHLALRARLRHGWAAGSVPPTWVNLVYAAVWLLSLIAAVRALLGAGGLKVAVLAIVPIVLLAPPALVGIRALLGRSTAHDGDAPRAGGQPG</sequence>
<feature type="transmembrane region" description="Helical" evidence="1">
    <location>
        <begin position="42"/>
        <end position="65"/>
    </location>
</feature>
<keyword evidence="3" id="KW-1185">Reference proteome</keyword>
<keyword evidence="1" id="KW-1133">Transmembrane helix</keyword>
<keyword evidence="1" id="KW-0472">Membrane</keyword>
<gene>
    <name evidence="2" type="ORF">FB388_2277</name>
</gene>
<dbReference type="Proteomes" id="UP000319818">
    <property type="component" value="Unassembled WGS sequence"/>
</dbReference>
<evidence type="ECO:0000256" key="1">
    <source>
        <dbReference type="SAM" id="Phobius"/>
    </source>
</evidence>
<feature type="transmembrane region" description="Helical" evidence="1">
    <location>
        <begin position="85"/>
        <end position="103"/>
    </location>
</feature>